<dbReference type="InterPro" id="IPR036259">
    <property type="entry name" value="MFS_trans_sf"/>
</dbReference>
<feature type="transmembrane region" description="Helical" evidence="7">
    <location>
        <begin position="199"/>
        <end position="221"/>
    </location>
</feature>
<dbReference type="PATRIC" id="fig|1423724.4.peg.239"/>
<dbReference type="RefSeq" id="WP_056957275.1">
    <property type="nucleotide sequence ID" value="NZ_AZFT01000048.1"/>
</dbReference>
<keyword evidence="10" id="KW-1185">Reference proteome</keyword>
<dbReference type="PROSITE" id="PS51093">
    <property type="entry name" value="PTS_EIIA_TYPE_1"/>
    <property type="match status" value="1"/>
</dbReference>
<dbReference type="GO" id="GO:0006814">
    <property type="term" value="P:sodium ion transport"/>
    <property type="evidence" value="ECO:0007669"/>
    <property type="project" value="InterPro"/>
</dbReference>
<accession>A0A0R1U042</accession>
<feature type="transmembrane region" description="Helical" evidence="7">
    <location>
        <begin position="341"/>
        <end position="364"/>
    </location>
</feature>
<dbReference type="eggNOG" id="COG2211">
    <property type="taxonomic scope" value="Bacteria"/>
</dbReference>
<dbReference type="NCBIfam" id="TIGR00830">
    <property type="entry name" value="PTBA"/>
    <property type="match status" value="1"/>
</dbReference>
<evidence type="ECO:0000256" key="3">
    <source>
        <dbReference type="ARBA" id="ARBA00022553"/>
    </source>
</evidence>
<keyword evidence="7" id="KW-1133">Transmembrane helix</keyword>
<keyword evidence="7" id="KW-0812">Transmembrane</keyword>
<evidence type="ECO:0000256" key="2">
    <source>
        <dbReference type="ARBA" id="ARBA00022448"/>
    </source>
</evidence>
<comment type="similarity">
    <text evidence="1">In the N-terminal section; belongs to the sodium:galactoside symporter (TC 2.A.2) family.</text>
</comment>
<keyword evidence="3" id="KW-0597">Phosphoprotein</keyword>
<keyword evidence="4" id="KW-0762">Sugar transport</keyword>
<dbReference type="Gene3D" id="1.20.1250.20">
    <property type="entry name" value="MFS general substrate transporter like domains"/>
    <property type="match status" value="1"/>
</dbReference>
<dbReference type="NCBIfam" id="TIGR00792">
    <property type="entry name" value="gph"/>
    <property type="match status" value="1"/>
</dbReference>
<dbReference type="SUPFAM" id="SSF103473">
    <property type="entry name" value="MFS general substrate transporter"/>
    <property type="match status" value="1"/>
</dbReference>
<sequence length="632" mass="69452">MQKTHAHSWISKFAFAMGNLGHAAFYGVLSNYFIVFVTAGLFSKLSSKIAGQLIGLVTSLIVIIRVFEIFIDPLLGNIVDNTKTRWGKFKPWILLGNVVSAIIMIILFTGIFGLVNVNWIAFAILFVILFVLLDVFYSFSDVSYWGMVPALSEDSKERGIYTSLGSFSGAIGWNGLTIIVVPIVTYFTFIKTGKHTQGAFGWLVFAGIISLLAVICAVIVVKGTNEKDNLIRSAAKQKTTFKDVFLGLAKNDQILWASLAYFMYSLANVVTNGVFYYFFKFILGKPQYFSIAGLIAILVGFFTAPIYPILNKFIPRKWLFCFGQCCMISSYFIFIFARENIFLLILGLILFNITFAQLVTVLTLTDAIEYGQLKTGERNEAVVLAVRPMIDKLTGAFANGLVGYIALAAGMTGSATAANMTAKDIKVFESLAFYIPLVLAVLALVIFLTKVKLSEKKHATIVEELKDKLAAGKTAVAITDPGKKITLLAPVSGFVKALPNEQLPDFKATGFTIKPTENKIYAPFDGQVHFTFSTKHVLGLVANDGLEVVIHVGIDTVKLRGNGFITHYADGQHFKAGQLLLEFDPEVLKQAGLSDSVIVFFTQPRNIANLKLNVDQQLKHGEVVANVTLKSN</sequence>
<organism evidence="9 10">
    <name type="scientific">Ligilactobacillus apodemi DSM 16634 = JCM 16172</name>
    <dbReference type="NCBI Taxonomy" id="1423724"/>
    <lineage>
        <taxon>Bacteria</taxon>
        <taxon>Bacillati</taxon>
        <taxon>Bacillota</taxon>
        <taxon>Bacilli</taxon>
        <taxon>Lactobacillales</taxon>
        <taxon>Lactobacillaceae</taxon>
        <taxon>Ligilactobacillus</taxon>
    </lineage>
</organism>
<feature type="transmembrane region" description="Helical" evidence="7">
    <location>
        <begin position="160"/>
        <end position="187"/>
    </location>
</feature>
<evidence type="ECO:0000256" key="7">
    <source>
        <dbReference type="SAM" id="Phobius"/>
    </source>
</evidence>
<feature type="transmembrane region" description="Helical" evidence="7">
    <location>
        <begin position="49"/>
        <end position="71"/>
    </location>
</feature>
<feature type="transmembrane region" description="Helical" evidence="7">
    <location>
        <begin position="254"/>
        <end position="279"/>
    </location>
</feature>
<feature type="transmembrane region" description="Helical" evidence="7">
    <location>
        <begin position="20"/>
        <end position="43"/>
    </location>
</feature>
<feature type="transmembrane region" description="Helical" evidence="7">
    <location>
        <begin position="291"/>
        <end position="310"/>
    </location>
</feature>
<dbReference type="Pfam" id="PF00358">
    <property type="entry name" value="PTS_EIIA_1"/>
    <property type="match status" value="1"/>
</dbReference>
<dbReference type="PANTHER" id="PTHR11328">
    <property type="entry name" value="MAJOR FACILITATOR SUPERFAMILY DOMAIN-CONTAINING PROTEIN"/>
    <property type="match status" value="1"/>
</dbReference>
<dbReference type="InterPro" id="IPR001127">
    <property type="entry name" value="PTS_EIIA_1_perm"/>
</dbReference>
<dbReference type="PANTHER" id="PTHR11328:SF36">
    <property type="entry name" value="MELIBIOSE PERMEASE"/>
    <property type="match status" value="1"/>
</dbReference>
<keyword evidence="5" id="KW-0808">Transferase</keyword>
<evidence type="ECO:0000256" key="5">
    <source>
        <dbReference type="ARBA" id="ARBA00022679"/>
    </source>
</evidence>
<dbReference type="GO" id="GO:0009401">
    <property type="term" value="P:phosphoenolpyruvate-dependent sugar phosphotransferase system"/>
    <property type="evidence" value="ECO:0007669"/>
    <property type="project" value="InterPro"/>
</dbReference>
<feature type="transmembrane region" description="Helical" evidence="7">
    <location>
        <begin position="393"/>
        <end position="411"/>
    </location>
</feature>
<evidence type="ECO:0000256" key="6">
    <source>
        <dbReference type="ARBA" id="ARBA00022847"/>
    </source>
</evidence>
<dbReference type="Pfam" id="PF13347">
    <property type="entry name" value="MFS_2"/>
    <property type="match status" value="1"/>
</dbReference>
<gene>
    <name evidence="9" type="ORF">FC32_GL000225</name>
</gene>
<reference evidence="9 10" key="1">
    <citation type="journal article" date="2015" name="Genome Announc.">
        <title>Expanding the biotechnology potential of lactobacilli through comparative genomics of 213 strains and associated genera.</title>
        <authorList>
            <person name="Sun Z."/>
            <person name="Harris H.M."/>
            <person name="McCann A."/>
            <person name="Guo C."/>
            <person name="Argimon S."/>
            <person name="Zhang W."/>
            <person name="Yang X."/>
            <person name="Jeffery I.B."/>
            <person name="Cooney J.C."/>
            <person name="Kagawa T.F."/>
            <person name="Liu W."/>
            <person name="Song Y."/>
            <person name="Salvetti E."/>
            <person name="Wrobel A."/>
            <person name="Rasinkangas P."/>
            <person name="Parkhill J."/>
            <person name="Rea M.C."/>
            <person name="O'Sullivan O."/>
            <person name="Ritari J."/>
            <person name="Douillard F.P."/>
            <person name="Paul Ross R."/>
            <person name="Yang R."/>
            <person name="Briner A.E."/>
            <person name="Felis G.E."/>
            <person name="de Vos W.M."/>
            <person name="Barrangou R."/>
            <person name="Klaenhammer T.R."/>
            <person name="Caufield P.W."/>
            <person name="Cui Y."/>
            <person name="Zhang H."/>
            <person name="O'Toole P.W."/>
        </authorList>
    </citation>
    <scope>NUCLEOTIDE SEQUENCE [LARGE SCALE GENOMIC DNA]</scope>
    <source>
        <strain evidence="9 10">DSM 16634</strain>
    </source>
</reference>
<name>A0A0R1U042_9LACO</name>
<evidence type="ECO:0000313" key="9">
    <source>
        <dbReference type="EMBL" id="KRL84746.1"/>
    </source>
</evidence>
<keyword evidence="6" id="KW-0769">Symport</keyword>
<feature type="domain" description="PTS EIIA type-1" evidence="8">
    <location>
        <begin position="500"/>
        <end position="603"/>
    </location>
</feature>
<proteinExistence type="inferred from homology"/>
<dbReference type="InterPro" id="IPR001927">
    <property type="entry name" value="Na/Gal_symport"/>
</dbReference>
<dbReference type="Gene3D" id="2.70.70.10">
    <property type="entry name" value="Glucose Permease (Domain IIA)"/>
    <property type="match status" value="1"/>
</dbReference>
<dbReference type="GO" id="GO:0005886">
    <property type="term" value="C:plasma membrane"/>
    <property type="evidence" value="ECO:0007669"/>
    <property type="project" value="TreeGrafter"/>
</dbReference>
<feature type="transmembrane region" description="Helical" evidence="7">
    <location>
        <begin position="431"/>
        <end position="449"/>
    </location>
</feature>
<dbReference type="AlphaFoldDB" id="A0A0R1U042"/>
<keyword evidence="2" id="KW-0813">Transport</keyword>
<dbReference type="STRING" id="1423724.FC32_GL000225"/>
<feature type="transmembrane region" description="Helical" evidence="7">
    <location>
        <begin position="92"/>
        <end position="113"/>
    </location>
</feature>
<evidence type="ECO:0000256" key="1">
    <source>
        <dbReference type="ARBA" id="ARBA00007724"/>
    </source>
</evidence>
<dbReference type="InterPro" id="IPR039672">
    <property type="entry name" value="MFS_2"/>
</dbReference>
<dbReference type="SUPFAM" id="SSF51261">
    <property type="entry name" value="Duplicated hybrid motif"/>
    <property type="match status" value="1"/>
</dbReference>
<evidence type="ECO:0000259" key="8">
    <source>
        <dbReference type="PROSITE" id="PS51093"/>
    </source>
</evidence>
<protein>
    <submittedName>
        <fullName evidence="9">Lactose transport protein</fullName>
    </submittedName>
</protein>
<dbReference type="EMBL" id="AZFT01000048">
    <property type="protein sequence ID" value="KRL84746.1"/>
    <property type="molecule type" value="Genomic_DNA"/>
</dbReference>
<feature type="transmembrane region" description="Helical" evidence="7">
    <location>
        <begin position="317"/>
        <end position="335"/>
    </location>
</feature>
<dbReference type="PROSITE" id="PS00371">
    <property type="entry name" value="PTS_EIIA_TYPE_1_HIS"/>
    <property type="match status" value="1"/>
</dbReference>
<evidence type="ECO:0000256" key="4">
    <source>
        <dbReference type="ARBA" id="ARBA00022597"/>
    </source>
</evidence>
<comment type="caution">
    <text evidence="9">The sequence shown here is derived from an EMBL/GenBank/DDBJ whole genome shotgun (WGS) entry which is preliminary data.</text>
</comment>
<feature type="transmembrane region" description="Helical" evidence="7">
    <location>
        <begin position="119"/>
        <end position="139"/>
    </location>
</feature>
<dbReference type="GO" id="GO:0016740">
    <property type="term" value="F:transferase activity"/>
    <property type="evidence" value="ECO:0007669"/>
    <property type="project" value="UniProtKB-KW"/>
</dbReference>
<dbReference type="CDD" id="cd17332">
    <property type="entry name" value="MFS_MelB_like"/>
    <property type="match status" value="1"/>
</dbReference>
<evidence type="ECO:0000313" key="10">
    <source>
        <dbReference type="Proteomes" id="UP000051324"/>
    </source>
</evidence>
<dbReference type="eggNOG" id="COG2190">
    <property type="taxonomic scope" value="Bacteria"/>
</dbReference>
<keyword evidence="7" id="KW-0472">Membrane</keyword>
<dbReference type="InterPro" id="IPR011055">
    <property type="entry name" value="Dup_hybrid_motif"/>
</dbReference>
<dbReference type="GO" id="GO:0015293">
    <property type="term" value="F:symporter activity"/>
    <property type="evidence" value="ECO:0007669"/>
    <property type="project" value="UniProtKB-KW"/>
</dbReference>
<dbReference type="Proteomes" id="UP000051324">
    <property type="component" value="Unassembled WGS sequence"/>
</dbReference>